<dbReference type="PANTHER" id="PTHR37936:SF3">
    <property type="entry name" value="TRANSPOSASE INSC FOR INSERTION ELEMENT IS2A-RELATED"/>
    <property type="match status" value="1"/>
</dbReference>
<feature type="region of interest" description="Disordered" evidence="1">
    <location>
        <begin position="101"/>
        <end position="120"/>
    </location>
</feature>
<dbReference type="PANTHER" id="PTHR37936">
    <property type="entry name" value="TRANSPOSASE INSC FOR INSERTION ELEMENT IS2A-RELATED"/>
    <property type="match status" value="1"/>
</dbReference>
<evidence type="ECO:0000256" key="1">
    <source>
        <dbReference type="SAM" id="MobiDB-lite"/>
    </source>
</evidence>
<reference evidence="2 3" key="1">
    <citation type="submission" date="2012-02" db="EMBL/GenBank/DDBJ databases">
        <title>Improved High-Quality Draft sequence of Microvirga sp. WSM3557.</title>
        <authorList>
            <consortium name="US DOE Joint Genome Institute"/>
            <person name="Lucas S."/>
            <person name="Han J."/>
            <person name="Lapidus A."/>
            <person name="Cheng J.-F."/>
            <person name="Goodwin L."/>
            <person name="Pitluck S."/>
            <person name="Peters L."/>
            <person name="Zhang X."/>
            <person name="Detter J.C."/>
            <person name="Han C."/>
            <person name="Tapia R."/>
            <person name="Land M."/>
            <person name="Hauser L."/>
            <person name="Kyrpides N."/>
            <person name="Ivanova N."/>
            <person name="Pagani I."/>
            <person name="Brau L."/>
            <person name="Yates R."/>
            <person name="O'Hara G."/>
            <person name="Rui T."/>
            <person name="Howieson J."/>
            <person name="Reeve W."/>
            <person name="Woyke T."/>
        </authorList>
    </citation>
    <scope>NUCLEOTIDE SEQUENCE [LARGE SCALE GENOMIC DNA]</scope>
    <source>
        <strain evidence="2 3">WSM3557</strain>
    </source>
</reference>
<evidence type="ECO:0000313" key="3">
    <source>
        <dbReference type="Proteomes" id="UP000003947"/>
    </source>
</evidence>
<dbReference type="HOGENOM" id="CLU_113764_1_2_5"/>
<dbReference type="GO" id="GO:0004803">
    <property type="term" value="F:transposase activity"/>
    <property type="evidence" value="ECO:0007669"/>
    <property type="project" value="InterPro"/>
</dbReference>
<gene>
    <name evidence="2" type="ORF">MicloDRAFT_00001150</name>
</gene>
<accession>I4Z4I5</accession>
<dbReference type="Proteomes" id="UP000003947">
    <property type="component" value="Unassembled WGS sequence"/>
</dbReference>
<dbReference type="eggNOG" id="COG2963">
    <property type="taxonomic scope" value="Bacteria"/>
</dbReference>
<dbReference type="OrthoDB" id="7476756at2"/>
<sequence>MSEMEPRRRRSWTTEEKWRLVEEARLPGTAVAEVARRRGVNNNQLFGWIRAAEAGKLGPRPASLVLLPEASSHNEFIPIGVFGTCDDEGPAITMPALRPLDATPAESLPQPRAERSARTPMLEERPGVIEIDLPNGARVRVDAFVNERALRRVLSALGAKS</sequence>
<dbReference type="InterPro" id="IPR010921">
    <property type="entry name" value="Trp_repressor/repl_initiator"/>
</dbReference>
<dbReference type="PATRIC" id="fig|864069.3.peg.118"/>
<dbReference type="EMBL" id="JH660633">
    <property type="protein sequence ID" value="EIM31127.1"/>
    <property type="molecule type" value="Genomic_DNA"/>
</dbReference>
<organism evidence="2 3">
    <name type="scientific">Microvirga lotononidis</name>
    <dbReference type="NCBI Taxonomy" id="864069"/>
    <lineage>
        <taxon>Bacteria</taxon>
        <taxon>Pseudomonadati</taxon>
        <taxon>Pseudomonadota</taxon>
        <taxon>Alphaproteobacteria</taxon>
        <taxon>Hyphomicrobiales</taxon>
        <taxon>Methylobacteriaceae</taxon>
        <taxon>Microvirga</taxon>
    </lineage>
</organism>
<name>I4Z4I5_9HYPH</name>
<dbReference type="AlphaFoldDB" id="I4Z4I5"/>
<protein>
    <submittedName>
        <fullName evidence="2">Transposase</fullName>
    </submittedName>
</protein>
<dbReference type="RefSeq" id="WP_009488590.1">
    <property type="nucleotide sequence ID" value="NZ_CP141049.1"/>
</dbReference>
<dbReference type="InterPro" id="IPR002514">
    <property type="entry name" value="Transposase_8"/>
</dbReference>
<dbReference type="SUPFAM" id="SSF48295">
    <property type="entry name" value="TrpR-like"/>
    <property type="match status" value="1"/>
</dbReference>
<dbReference type="NCBIfam" id="NF047595">
    <property type="entry name" value="IS66_ISRel24_TnpA"/>
    <property type="match status" value="1"/>
</dbReference>
<keyword evidence="3" id="KW-1185">Reference proteome</keyword>
<dbReference type="STRING" id="864069.MicloDRAFT_00001150"/>
<evidence type="ECO:0000313" key="2">
    <source>
        <dbReference type="EMBL" id="EIM31127.1"/>
    </source>
</evidence>
<dbReference type="GO" id="GO:0043565">
    <property type="term" value="F:sequence-specific DNA binding"/>
    <property type="evidence" value="ECO:0007669"/>
    <property type="project" value="InterPro"/>
</dbReference>
<dbReference type="GO" id="GO:0006313">
    <property type="term" value="P:DNA transposition"/>
    <property type="evidence" value="ECO:0007669"/>
    <property type="project" value="InterPro"/>
</dbReference>
<proteinExistence type="predicted"/>
<dbReference type="Pfam" id="PF01527">
    <property type="entry name" value="HTH_Tnp_1"/>
    <property type="match status" value="1"/>
</dbReference>